<dbReference type="OMA" id="LIMTEGW"/>
<comment type="caution">
    <text evidence="1">The sequence shown here is derived from an EMBL/GenBank/DDBJ whole genome shotgun (WGS) entry which is preliminary data.</text>
</comment>
<dbReference type="PANTHER" id="PTHR42707">
    <property type="entry name" value="ACYL-COA DEHYDROGENASE"/>
    <property type="match status" value="1"/>
</dbReference>
<evidence type="ECO:0000313" key="2">
    <source>
        <dbReference type="Proteomes" id="UP000007115"/>
    </source>
</evidence>
<dbReference type="eggNOG" id="KOG0137">
    <property type="taxonomic scope" value="Eukaryota"/>
</dbReference>
<keyword evidence="2" id="KW-1185">Reference proteome</keyword>
<dbReference type="VEuPathDB" id="FungiDB:TRIVIDRAFT_222251"/>
<dbReference type="GO" id="GO:0003995">
    <property type="term" value="F:acyl-CoA dehydrogenase activity"/>
    <property type="evidence" value="ECO:0007669"/>
    <property type="project" value="TreeGrafter"/>
</dbReference>
<proteinExistence type="predicted"/>
<dbReference type="InterPro" id="IPR052904">
    <property type="entry name" value="Acyl-CoA_dehydrogenase-like"/>
</dbReference>
<dbReference type="RefSeq" id="XP_013957192.1">
    <property type="nucleotide sequence ID" value="XM_014101717.1"/>
</dbReference>
<organism evidence="1 2">
    <name type="scientific">Hypocrea virens (strain Gv29-8 / FGSC 10586)</name>
    <name type="common">Gliocladium virens</name>
    <name type="synonym">Trichoderma virens</name>
    <dbReference type="NCBI Taxonomy" id="413071"/>
    <lineage>
        <taxon>Eukaryota</taxon>
        <taxon>Fungi</taxon>
        <taxon>Dikarya</taxon>
        <taxon>Ascomycota</taxon>
        <taxon>Pezizomycotina</taxon>
        <taxon>Sordariomycetes</taxon>
        <taxon>Hypocreomycetidae</taxon>
        <taxon>Hypocreales</taxon>
        <taxon>Hypocreaceae</taxon>
        <taxon>Trichoderma</taxon>
    </lineage>
</organism>
<dbReference type="OrthoDB" id="10251155at2759"/>
<protein>
    <submittedName>
        <fullName evidence="1">Uncharacterized protein</fullName>
    </submittedName>
</protein>
<dbReference type="AlphaFoldDB" id="G9MSI8"/>
<dbReference type="EMBL" id="ABDF02000006">
    <property type="protein sequence ID" value="EHK22992.1"/>
    <property type="molecule type" value="Genomic_DNA"/>
</dbReference>
<reference evidence="1 2" key="1">
    <citation type="journal article" date="2011" name="Genome Biol.">
        <title>Comparative genome sequence analysis underscores mycoparasitism as the ancestral life style of Trichoderma.</title>
        <authorList>
            <person name="Kubicek C.P."/>
            <person name="Herrera-Estrella A."/>
            <person name="Seidl-Seiboth V."/>
            <person name="Martinez D.A."/>
            <person name="Druzhinina I.S."/>
            <person name="Thon M."/>
            <person name="Zeilinger S."/>
            <person name="Casas-Flores S."/>
            <person name="Horwitz B.A."/>
            <person name="Mukherjee P.K."/>
            <person name="Mukherjee M."/>
            <person name="Kredics L."/>
            <person name="Alcaraz L.D."/>
            <person name="Aerts A."/>
            <person name="Antal Z."/>
            <person name="Atanasova L."/>
            <person name="Cervantes-Badillo M.G."/>
            <person name="Challacombe J."/>
            <person name="Chertkov O."/>
            <person name="McCluskey K."/>
            <person name="Coulpier F."/>
            <person name="Deshpande N."/>
            <person name="von Doehren H."/>
            <person name="Ebbole D.J."/>
            <person name="Esquivel-Naranjo E.U."/>
            <person name="Fekete E."/>
            <person name="Flipphi M."/>
            <person name="Glaser F."/>
            <person name="Gomez-Rodriguez E.Y."/>
            <person name="Gruber S."/>
            <person name="Han C."/>
            <person name="Henrissat B."/>
            <person name="Hermosa R."/>
            <person name="Hernandez-Onate M."/>
            <person name="Karaffa L."/>
            <person name="Kosti I."/>
            <person name="Le Crom S."/>
            <person name="Lindquist E."/>
            <person name="Lucas S."/>
            <person name="Luebeck M."/>
            <person name="Luebeck P.S."/>
            <person name="Margeot A."/>
            <person name="Metz B."/>
            <person name="Misra M."/>
            <person name="Nevalainen H."/>
            <person name="Omann M."/>
            <person name="Packer N."/>
            <person name="Perrone G."/>
            <person name="Uresti-Rivera E.E."/>
            <person name="Salamov A."/>
            <person name="Schmoll M."/>
            <person name="Seiboth B."/>
            <person name="Shapiro H."/>
            <person name="Sukno S."/>
            <person name="Tamayo-Ramos J.A."/>
            <person name="Tisch D."/>
            <person name="Wiest A."/>
            <person name="Wilkinson H.H."/>
            <person name="Zhang M."/>
            <person name="Coutinho P.M."/>
            <person name="Kenerley C.M."/>
            <person name="Monte E."/>
            <person name="Baker S.E."/>
            <person name="Grigoriev I.V."/>
        </authorList>
    </citation>
    <scope>NUCLEOTIDE SEQUENCE [LARGE SCALE GENOMIC DNA]</scope>
    <source>
        <strain evidence="2">Gv29-8 / FGSC 10586</strain>
    </source>
</reference>
<accession>G9MSI8</accession>
<dbReference type="HOGENOM" id="CLU_2146220_0_0_1"/>
<evidence type="ECO:0000313" key="1">
    <source>
        <dbReference type="EMBL" id="EHK22992.1"/>
    </source>
</evidence>
<gene>
    <name evidence="1" type="ORF">TRIVIDRAFT_222251</name>
</gene>
<dbReference type="Proteomes" id="UP000007115">
    <property type="component" value="Unassembled WGS sequence"/>
</dbReference>
<sequence length="112" mass="12935">MESSGADKGFFQQSPQLLNQFYEDATYQRCFKLFLSAELRAQIEQEVSKLGREVLTDRIFAWITDAERNKPYLKGSGRNAFGQWQGKLIMTEGWRQLQEFGFAKGQVDVSNK</sequence>
<dbReference type="STRING" id="413071.G9MSI8"/>
<dbReference type="GeneID" id="25791637"/>
<name>G9MSI8_HYPVG</name>
<dbReference type="InParanoid" id="G9MSI8"/>
<dbReference type="PANTHER" id="PTHR42707:SF2">
    <property type="entry name" value="ACD11 DEHYDROGENASE"/>
    <property type="match status" value="1"/>
</dbReference>